<dbReference type="InterPro" id="IPR015421">
    <property type="entry name" value="PyrdxlP-dep_Trfase_major"/>
</dbReference>
<comment type="caution">
    <text evidence="2">The sequence shown here is derived from an EMBL/GenBank/DDBJ whole genome shotgun (WGS) entry which is preliminary data.</text>
</comment>
<sequence length="66" mass="7532">MQLQWMSYLKVLSDVTIGYKPCMTVANDEVRPQLIIAGYSSYSLQIDFAKFRQIADEVGVGLLRFI</sequence>
<dbReference type="Pfam" id="PF00464">
    <property type="entry name" value="SHMT"/>
    <property type="match status" value="1"/>
</dbReference>
<dbReference type="Gene3D" id="3.40.640.10">
    <property type="entry name" value="Type I PLP-dependent aspartate aminotransferase-like (Major domain)"/>
    <property type="match status" value="1"/>
</dbReference>
<evidence type="ECO:0000259" key="1">
    <source>
        <dbReference type="Pfam" id="PF00464"/>
    </source>
</evidence>
<protein>
    <submittedName>
        <fullName evidence="2">19037_t:CDS:1</fullName>
    </submittedName>
</protein>
<evidence type="ECO:0000313" key="2">
    <source>
        <dbReference type="EMBL" id="CAG8619870.1"/>
    </source>
</evidence>
<dbReference type="SUPFAM" id="SSF53383">
    <property type="entry name" value="PLP-dependent transferases"/>
    <property type="match status" value="1"/>
</dbReference>
<dbReference type="AlphaFoldDB" id="A0A9N9CY30"/>
<dbReference type="Proteomes" id="UP000789405">
    <property type="component" value="Unassembled WGS sequence"/>
</dbReference>
<name>A0A9N9CY30_9GLOM</name>
<keyword evidence="3" id="KW-1185">Reference proteome</keyword>
<organism evidence="2 3">
    <name type="scientific">Dentiscutata erythropus</name>
    <dbReference type="NCBI Taxonomy" id="1348616"/>
    <lineage>
        <taxon>Eukaryota</taxon>
        <taxon>Fungi</taxon>
        <taxon>Fungi incertae sedis</taxon>
        <taxon>Mucoromycota</taxon>
        <taxon>Glomeromycotina</taxon>
        <taxon>Glomeromycetes</taxon>
        <taxon>Diversisporales</taxon>
        <taxon>Gigasporaceae</taxon>
        <taxon>Dentiscutata</taxon>
    </lineage>
</organism>
<gene>
    <name evidence="2" type="ORF">DERYTH_LOCUS8582</name>
</gene>
<dbReference type="InterPro" id="IPR015424">
    <property type="entry name" value="PyrdxlP-dep_Trfase"/>
</dbReference>
<feature type="domain" description="Serine hydroxymethyltransferase-like" evidence="1">
    <location>
        <begin position="6"/>
        <end position="63"/>
    </location>
</feature>
<accession>A0A9N9CY30</accession>
<dbReference type="InterPro" id="IPR039429">
    <property type="entry name" value="SHMT-like_dom"/>
</dbReference>
<evidence type="ECO:0000313" key="3">
    <source>
        <dbReference type="Proteomes" id="UP000789405"/>
    </source>
</evidence>
<dbReference type="EMBL" id="CAJVPY010004449">
    <property type="protein sequence ID" value="CAG8619870.1"/>
    <property type="molecule type" value="Genomic_DNA"/>
</dbReference>
<reference evidence="2" key="1">
    <citation type="submission" date="2021-06" db="EMBL/GenBank/DDBJ databases">
        <authorList>
            <person name="Kallberg Y."/>
            <person name="Tangrot J."/>
            <person name="Rosling A."/>
        </authorList>
    </citation>
    <scope>NUCLEOTIDE SEQUENCE</scope>
    <source>
        <strain evidence="2">MA453B</strain>
    </source>
</reference>
<proteinExistence type="predicted"/>